<dbReference type="RefSeq" id="WP_205016207.1">
    <property type="nucleotide sequence ID" value="NZ_JAFBEI010000001.1"/>
</dbReference>
<dbReference type="Pfam" id="PF00814">
    <property type="entry name" value="TsaD"/>
    <property type="match status" value="1"/>
</dbReference>
<accession>A0ABS2PJH4</accession>
<dbReference type="PANTHER" id="PTHR11735">
    <property type="entry name" value="TRNA N6-ADENOSINE THREONYLCARBAMOYLTRANSFERASE"/>
    <property type="match status" value="1"/>
</dbReference>
<gene>
    <name evidence="2" type="ORF">JOC31_000042</name>
</gene>
<sequence>MNILAFDTSSQALAIALYRDEVLLGELTINVKKNHSISLMPSIDYLVSTCDLTPQDLNRIVVAEGPGSYTGLRMAVATAKTLAYALKIDLVGVSSLAALTDVAFDGLIVPLIDARRNNAYVGFYENGRSISPDRHASLDTILEEVKGRDKVMFVGEVVNFRQQIEEVMAQAHIKETLPSARLLVALGKDKEPDDVDAFLPNYLKKVEAEENWLKTHEEGSSDYIKRV</sequence>
<dbReference type="NCBIfam" id="TIGR03725">
    <property type="entry name" value="T6A_YeaZ"/>
    <property type="match status" value="1"/>
</dbReference>
<dbReference type="PANTHER" id="PTHR11735:SF11">
    <property type="entry name" value="TRNA THREONYLCARBAMOYLADENOSINE BIOSYNTHESIS PROTEIN TSAB"/>
    <property type="match status" value="1"/>
</dbReference>
<feature type="domain" description="Gcp-like" evidence="1">
    <location>
        <begin position="31"/>
        <end position="212"/>
    </location>
</feature>
<dbReference type="SUPFAM" id="SSF53067">
    <property type="entry name" value="Actin-like ATPase domain"/>
    <property type="match status" value="2"/>
</dbReference>
<proteinExistence type="predicted"/>
<reference evidence="2 3" key="1">
    <citation type="submission" date="2021-01" db="EMBL/GenBank/DDBJ databases">
        <title>Genomic Encyclopedia of Type Strains, Phase IV (KMG-IV): sequencing the most valuable type-strain genomes for metagenomic binning, comparative biology and taxonomic classification.</title>
        <authorList>
            <person name="Goeker M."/>
        </authorList>
    </citation>
    <scope>NUCLEOTIDE SEQUENCE [LARGE SCALE GENOMIC DNA]</scope>
    <source>
        <strain evidence="2 3">DSM 27513</strain>
    </source>
</reference>
<name>A0ABS2PJH4_9STRE</name>
<organism evidence="2 3">
    <name type="scientific">Streptococcus saliviloxodontae</name>
    <dbReference type="NCBI Taxonomy" id="1349416"/>
    <lineage>
        <taxon>Bacteria</taxon>
        <taxon>Bacillati</taxon>
        <taxon>Bacillota</taxon>
        <taxon>Bacilli</taxon>
        <taxon>Lactobacillales</taxon>
        <taxon>Streptococcaceae</taxon>
        <taxon>Streptococcus</taxon>
    </lineage>
</organism>
<dbReference type="Proteomes" id="UP000809081">
    <property type="component" value="Unassembled WGS sequence"/>
</dbReference>
<evidence type="ECO:0000313" key="2">
    <source>
        <dbReference type="EMBL" id="MBM7635251.1"/>
    </source>
</evidence>
<dbReference type="InterPro" id="IPR043129">
    <property type="entry name" value="ATPase_NBD"/>
</dbReference>
<protein>
    <submittedName>
        <fullName evidence="2">tRNA threonylcarbamoyl adenosine modification protein YeaZ</fullName>
    </submittedName>
</protein>
<evidence type="ECO:0000313" key="3">
    <source>
        <dbReference type="Proteomes" id="UP000809081"/>
    </source>
</evidence>
<dbReference type="InterPro" id="IPR000905">
    <property type="entry name" value="Gcp-like_dom"/>
</dbReference>
<dbReference type="InterPro" id="IPR022496">
    <property type="entry name" value="T6A_TsaB"/>
</dbReference>
<dbReference type="CDD" id="cd24032">
    <property type="entry name" value="ASKHA_NBD_TsaB"/>
    <property type="match status" value="1"/>
</dbReference>
<dbReference type="EMBL" id="JAFBEI010000001">
    <property type="protein sequence ID" value="MBM7635251.1"/>
    <property type="molecule type" value="Genomic_DNA"/>
</dbReference>
<keyword evidence="3" id="KW-1185">Reference proteome</keyword>
<comment type="caution">
    <text evidence="2">The sequence shown here is derived from an EMBL/GenBank/DDBJ whole genome shotgun (WGS) entry which is preliminary data.</text>
</comment>
<evidence type="ECO:0000259" key="1">
    <source>
        <dbReference type="Pfam" id="PF00814"/>
    </source>
</evidence>
<dbReference type="Gene3D" id="3.30.420.40">
    <property type="match status" value="2"/>
</dbReference>